<proteinExistence type="predicted"/>
<name>A0AA38P273_9AGAR</name>
<accession>A0AA38P273</accession>
<reference evidence="1" key="1">
    <citation type="submission" date="2022-08" db="EMBL/GenBank/DDBJ databases">
        <authorList>
            <consortium name="DOE Joint Genome Institute"/>
            <person name="Min B."/>
            <person name="Riley R."/>
            <person name="Sierra-Patev S."/>
            <person name="Naranjo-Ortiz M."/>
            <person name="Looney B."/>
            <person name="Konkel Z."/>
            <person name="Slot J.C."/>
            <person name="Sakamoto Y."/>
            <person name="Steenwyk J.L."/>
            <person name="Rokas A."/>
            <person name="Carro J."/>
            <person name="Camarero S."/>
            <person name="Ferreira P."/>
            <person name="Molpeceres G."/>
            <person name="Ruiz-Duenas F.J."/>
            <person name="Serrano A."/>
            <person name="Henrissat B."/>
            <person name="Drula E."/>
            <person name="Hughes K.W."/>
            <person name="Mata J.L."/>
            <person name="Ishikawa N.K."/>
            <person name="Vargas-Isla R."/>
            <person name="Ushijima S."/>
            <person name="Smith C.A."/>
            <person name="Ahrendt S."/>
            <person name="Andreopoulos W."/>
            <person name="He G."/>
            <person name="Labutti K."/>
            <person name="Lipzen A."/>
            <person name="Ng V."/>
            <person name="Sandor L."/>
            <person name="Barry K."/>
            <person name="Martinez A.T."/>
            <person name="Xiao Y."/>
            <person name="Gibbons J.G."/>
            <person name="Terashima K."/>
            <person name="Hibbett D.S."/>
            <person name="Grigoriev I.V."/>
        </authorList>
    </citation>
    <scope>NUCLEOTIDE SEQUENCE</scope>
    <source>
        <strain evidence="1">TFB9207</strain>
    </source>
</reference>
<gene>
    <name evidence="1" type="ORF">F5878DRAFT_335247</name>
</gene>
<keyword evidence="2" id="KW-1185">Reference proteome</keyword>
<dbReference type="AlphaFoldDB" id="A0AA38P273"/>
<comment type="caution">
    <text evidence="1">The sequence shown here is derived from an EMBL/GenBank/DDBJ whole genome shotgun (WGS) entry which is preliminary data.</text>
</comment>
<organism evidence="1 2">
    <name type="scientific">Lentinula raphanica</name>
    <dbReference type="NCBI Taxonomy" id="153919"/>
    <lineage>
        <taxon>Eukaryota</taxon>
        <taxon>Fungi</taxon>
        <taxon>Dikarya</taxon>
        <taxon>Basidiomycota</taxon>
        <taxon>Agaricomycotina</taxon>
        <taxon>Agaricomycetes</taxon>
        <taxon>Agaricomycetidae</taxon>
        <taxon>Agaricales</taxon>
        <taxon>Marasmiineae</taxon>
        <taxon>Omphalotaceae</taxon>
        <taxon>Lentinula</taxon>
    </lineage>
</organism>
<dbReference type="Proteomes" id="UP001163846">
    <property type="component" value="Unassembled WGS sequence"/>
</dbReference>
<evidence type="ECO:0000313" key="2">
    <source>
        <dbReference type="Proteomes" id="UP001163846"/>
    </source>
</evidence>
<sequence>MYMHAMSNYCAISPQETRLYLLPTADSVFVDRPYVARSNSYPCSPKAARIQREVLTVALDILLEASSDHCLLVWDVRGRRTQRCRTPLSFSTCCRLFHHTHIFCTNYQLDHFVYRKCKPYSFFAVQHSLRDGLAAKRADGSDPGCSLSISISIVFFKFPLLTPSICLQRDSMNHLTSLRTLLISAFRRNESRMKYCYNPRSDQAKFLVYLIE</sequence>
<dbReference type="EMBL" id="MU806467">
    <property type="protein sequence ID" value="KAJ3834934.1"/>
    <property type="molecule type" value="Genomic_DNA"/>
</dbReference>
<evidence type="ECO:0000313" key="1">
    <source>
        <dbReference type="EMBL" id="KAJ3834934.1"/>
    </source>
</evidence>
<protein>
    <submittedName>
        <fullName evidence="1">Uncharacterized protein</fullName>
    </submittedName>
</protein>